<dbReference type="EMBL" id="KT428292">
    <property type="protein sequence ID" value="ALH06749.1"/>
    <property type="molecule type" value="Genomic_DNA"/>
</dbReference>
<proteinExistence type="predicted"/>
<evidence type="ECO:0000313" key="1">
    <source>
        <dbReference type="EMBL" id="ALH06749.1"/>
    </source>
</evidence>
<dbReference type="Pfam" id="PF19245">
    <property type="entry name" value="DUF5893"/>
    <property type="match status" value="1"/>
</dbReference>
<evidence type="ECO:0000313" key="2">
    <source>
        <dbReference type="Proteomes" id="UP000319438"/>
    </source>
</evidence>
<name>A0A0N9P6G8_9VIRU</name>
<organism evidence="1 2">
    <name type="scientific">Port-miou virus</name>
    <dbReference type="NCBI Taxonomy" id="1733873"/>
    <lineage>
        <taxon>Viruses</taxon>
        <taxon>Varidnaviria</taxon>
        <taxon>Bamfordvirae</taxon>
        <taxon>Nucleocytoviricota</taxon>
        <taxon>Megaviricetes</taxon>
        <taxon>Pimascovirales</taxon>
        <taxon>Pimascovirales incertae sedis</taxon>
        <taxon>Marseilleviridae</taxon>
        <taxon>Losannavirus</taxon>
        <taxon>Losannavirus lausannense</taxon>
        <taxon>Lausannevirus</taxon>
    </lineage>
</organism>
<gene>
    <name evidence="1" type="ORF">PMV_051</name>
</gene>
<dbReference type="Proteomes" id="UP000319438">
    <property type="component" value="Segment"/>
</dbReference>
<sequence length="111" mass="13259">MQSKNSEQLDIVRLEYELCEKKEKRLELLRVLDELHKENFGPFWIGRFVTRGGNRIYKVLDVGEEKSLFERLEFLFDPCGWKETREIFTLPNKSVWRLLSPKEIVSGKIIE</sequence>
<dbReference type="InterPro" id="IPR045412">
    <property type="entry name" value="DUF5893"/>
</dbReference>
<protein>
    <submittedName>
        <fullName evidence="1">Uncharacterized protein</fullName>
    </submittedName>
</protein>
<accession>A0A0N9P6G8</accession>
<reference evidence="1" key="1">
    <citation type="journal article" date="2015" name="Genome Announc.">
        <title>Complete Genome Sequence of a New Member of the Marseilleviridae Recovered from the Brackish Submarine Spring in the Cassis Port-Miou Calanque, France.</title>
        <authorList>
            <person name="Doutre G."/>
            <person name="Arfib B."/>
            <person name="Rochette P."/>
            <person name="Claverie J.M."/>
            <person name="Bonin P."/>
            <person name="Abergel C."/>
        </authorList>
    </citation>
    <scope>NUCLEOTIDE SEQUENCE [LARGE SCALE GENOMIC DNA]</scope>
    <source>
        <strain evidence="1">1</strain>
    </source>
</reference>